<dbReference type="AlphaFoldDB" id="A0ABD5YLA6"/>
<proteinExistence type="inferred from homology"/>
<dbReference type="NCBIfam" id="TIGR01549">
    <property type="entry name" value="HAD-SF-IA-v1"/>
    <property type="match status" value="1"/>
</dbReference>
<dbReference type="SUPFAM" id="SSF56784">
    <property type="entry name" value="HAD-like"/>
    <property type="match status" value="1"/>
</dbReference>
<dbReference type="InterPro" id="IPR041492">
    <property type="entry name" value="HAD_2"/>
</dbReference>
<comment type="similarity">
    <text evidence="1">Belongs to the HAD-like hydrolase superfamily.</text>
</comment>
<dbReference type="GO" id="GO:0016787">
    <property type="term" value="F:hydrolase activity"/>
    <property type="evidence" value="ECO:0007669"/>
    <property type="project" value="UniProtKB-KW"/>
</dbReference>
<dbReference type="Gene3D" id="3.40.50.1000">
    <property type="entry name" value="HAD superfamily/HAD-like"/>
    <property type="match status" value="1"/>
</dbReference>
<dbReference type="PANTHER" id="PTHR43434">
    <property type="entry name" value="PHOSPHOGLYCOLATE PHOSPHATASE"/>
    <property type="match status" value="1"/>
</dbReference>
<dbReference type="EMBL" id="JBHTAX010000001">
    <property type="protein sequence ID" value="MFC7190018.1"/>
    <property type="molecule type" value="Genomic_DNA"/>
</dbReference>
<dbReference type="PANTHER" id="PTHR43434:SF1">
    <property type="entry name" value="PHOSPHOGLYCOLATE PHOSPHATASE"/>
    <property type="match status" value="1"/>
</dbReference>
<evidence type="ECO:0000256" key="1">
    <source>
        <dbReference type="ARBA" id="ARBA00007958"/>
    </source>
</evidence>
<keyword evidence="3" id="KW-1185">Reference proteome</keyword>
<accession>A0ABD5YLA6</accession>
<comment type="caution">
    <text evidence="2">The sequence shown here is derived from an EMBL/GenBank/DDBJ whole genome shotgun (WGS) entry which is preliminary data.</text>
</comment>
<gene>
    <name evidence="2" type="ORF">ACFQL7_09225</name>
</gene>
<evidence type="ECO:0000313" key="2">
    <source>
        <dbReference type="EMBL" id="MFC7190018.1"/>
    </source>
</evidence>
<dbReference type="RefSeq" id="WP_390205383.1">
    <property type="nucleotide sequence ID" value="NZ_JBHTAX010000001.1"/>
</dbReference>
<keyword evidence="2" id="KW-0378">Hydrolase</keyword>
<sequence>MRRVCAGYDIDFEAFWVRRETNAFTLQREMMKRGERVPYDDCVVLEQLAEQHTLGLVSSNQHATVKEMLTQFGLADLFETVYGRTPTVEGFVRTKPETHYVEQAMADLGTVEGVYVGDSACDVQAAHAAGLDAVFIRRSHREEYTLPEEPAHEIHTLASLPTIPGIASSV</sequence>
<dbReference type="Proteomes" id="UP001596417">
    <property type="component" value="Unassembled WGS sequence"/>
</dbReference>
<dbReference type="InterPro" id="IPR023214">
    <property type="entry name" value="HAD_sf"/>
</dbReference>
<dbReference type="EC" id="3.-.-.-" evidence="2"/>
<name>A0ABD5YLA6_9EURY</name>
<dbReference type="Pfam" id="PF13419">
    <property type="entry name" value="HAD_2"/>
    <property type="match status" value="1"/>
</dbReference>
<evidence type="ECO:0000313" key="3">
    <source>
        <dbReference type="Proteomes" id="UP001596417"/>
    </source>
</evidence>
<dbReference type="CDD" id="cd01427">
    <property type="entry name" value="HAD_like"/>
    <property type="match status" value="1"/>
</dbReference>
<reference evidence="2 3" key="1">
    <citation type="journal article" date="2019" name="Int. J. Syst. Evol. Microbiol.">
        <title>The Global Catalogue of Microorganisms (GCM) 10K type strain sequencing project: providing services to taxonomists for standard genome sequencing and annotation.</title>
        <authorList>
            <consortium name="The Broad Institute Genomics Platform"/>
            <consortium name="The Broad Institute Genome Sequencing Center for Infectious Disease"/>
            <person name="Wu L."/>
            <person name="Ma J."/>
        </authorList>
    </citation>
    <scope>NUCLEOTIDE SEQUENCE [LARGE SCALE GENOMIC DNA]</scope>
    <source>
        <strain evidence="2 3">RDMS1</strain>
    </source>
</reference>
<dbReference type="InterPro" id="IPR050155">
    <property type="entry name" value="HAD-like_hydrolase_sf"/>
</dbReference>
<dbReference type="InterPro" id="IPR036412">
    <property type="entry name" value="HAD-like_sf"/>
</dbReference>
<dbReference type="InterPro" id="IPR006439">
    <property type="entry name" value="HAD-SF_hydro_IA"/>
</dbReference>
<organism evidence="2 3">
    <name type="scientific">Halocatena marina</name>
    <dbReference type="NCBI Taxonomy" id="2934937"/>
    <lineage>
        <taxon>Archaea</taxon>
        <taxon>Methanobacteriati</taxon>
        <taxon>Methanobacteriota</taxon>
        <taxon>Stenosarchaea group</taxon>
        <taxon>Halobacteria</taxon>
        <taxon>Halobacteriales</taxon>
        <taxon>Natronomonadaceae</taxon>
        <taxon>Halocatena</taxon>
    </lineage>
</organism>
<protein>
    <submittedName>
        <fullName evidence="2">HAD family hydrolase</fullName>
        <ecNumber evidence="2">3.-.-.-</ecNumber>
    </submittedName>
</protein>